<evidence type="ECO:0000259" key="1">
    <source>
        <dbReference type="Pfam" id="PF07687"/>
    </source>
</evidence>
<feature type="domain" description="Peptidase M20 dimerisation" evidence="1">
    <location>
        <begin position="104"/>
        <end position="191"/>
    </location>
</feature>
<dbReference type="GO" id="GO:0070573">
    <property type="term" value="F:metallodipeptidase activity"/>
    <property type="evidence" value="ECO:0007669"/>
    <property type="project" value="TreeGrafter"/>
</dbReference>
<reference evidence="2" key="1">
    <citation type="journal article" date="2014" name="Front. Microbiol.">
        <title>High frequency of phylogenetically diverse reductive dehalogenase-homologous genes in deep subseafloor sedimentary metagenomes.</title>
        <authorList>
            <person name="Kawai M."/>
            <person name="Futagami T."/>
            <person name="Toyoda A."/>
            <person name="Takaki Y."/>
            <person name="Nishi S."/>
            <person name="Hori S."/>
            <person name="Arai W."/>
            <person name="Tsubouchi T."/>
            <person name="Morono Y."/>
            <person name="Uchiyama I."/>
            <person name="Ito T."/>
            <person name="Fujiyama A."/>
            <person name="Inagaki F."/>
            <person name="Takami H."/>
        </authorList>
    </citation>
    <scope>NUCLEOTIDE SEQUENCE</scope>
    <source>
        <strain evidence="2">Expedition CK06-06</strain>
    </source>
</reference>
<dbReference type="PRINTS" id="PR00934">
    <property type="entry name" value="XHISDIPTASE"/>
</dbReference>
<dbReference type="Pfam" id="PF07687">
    <property type="entry name" value="M20_dimer"/>
    <property type="match status" value="1"/>
</dbReference>
<dbReference type="GO" id="GO:0006508">
    <property type="term" value="P:proteolysis"/>
    <property type="evidence" value="ECO:0007669"/>
    <property type="project" value="InterPro"/>
</dbReference>
<dbReference type="PANTHER" id="PTHR43501:SF1">
    <property type="entry name" value="CYTOSOL NON-SPECIFIC DIPEPTIDASE"/>
    <property type="match status" value="1"/>
</dbReference>
<dbReference type="InterPro" id="IPR011650">
    <property type="entry name" value="Peptidase_M20_dimer"/>
</dbReference>
<dbReference type="InterPro" id="IPR036264">
    <property type="entry name" value="Bact_exopeptidase_dim_dom"/>
</dbReference>
<name>X1U3H1_9ZZZZ</name>
<dbReference type="GO" id="GO:0005829">
    <property type="term" value="C:cytosol"/>
    <property type="evidence" value="ECO:0007669"/>
    <property type="project" value="TreeGrafter"/>
</dbReference>
<accession>X1U3H1</accession>
<dbReference type="SUPFAM" id="SSF55031">
    <property type="entry name" value="Bacterial exopeptidase dimerisation domain"/>
    <property type="match status" value="1"/>
</dbReference>
<sequence length="196" mass="21472">KVKAKGTSLGADNGIGIAYCLALLSDVELQTGRIEVLFTVEEETGLKGAREIKPGFFSGKYLLNLDSENIGTVTIGSAGAEYTDYLVPLHRKKISNLSLIEIRLSGLAGGHSGIDIHLPRKNAIKIIIEGYKYISTIFDEIYISKIEGGNATNAIPSEALLLIAVHERDTYKASKIMTEWAVKIKKKYKKMNRGMI</sequence>
<dbReference type="EMBL" id="BARW01008717">
    <property type="protein sequence ID" value="GAI86859.1"/>
    <property type="molecule type" value="Genomic_DNA"/>
</dbReference>
<feature type="non-terminal residue" evidence="2">
    <location>
        <position position="1"/>
    </location>
</feature>
<dbReference type="SUPFAM" id="SSF53187">
    <property type="entry name" value="Zn-dependent exopeptidases"/>
    <property type="match status" value="1"/>
</dbReference>
<gene>
    <name evidence="2" type="ORF">S12H4_17768</name>
</gene>
<protein>
    <recommendedName>
        <fullName evidence="1">Peptidase M20 dimerisation domain-containing protein</fullName>
    </recommendedName>
</protein>
<evidence type="ECO:0000313" key="2">
    <source>
        <dbReference type="EMBL" id="GAI86859.1"/>
    </source>
</evidence>
<comment type="caution">
    <text evidence="2">The sequence shown here is derived from an EMBL/GenBank/DDBJ whole genome shotgun (WGS) entry which is preliminary data.</text>
</comment>
<proteinExistence type="predicted"/>
<organism evidence="2">
    <name type="scientific">marine sediment metagenome</name>
    <dbReference type="NCBI Taxonomy" id="412755"/>
    <lineage>
        <taxon>unclassified sequences</taxon>
        <taxon>metagenomes</taxon>
        <taxon>ecological metagenomes</taxon>
    </lineage>
</organism>
<dbReference type="AlphaFoldDB" id="X1U3H1"/>
<dbReference type="Gene3D" id="3.40.630.10">
    <property type="entry name" value="Zn peptidases"/>
    <property type="match status" value="1"/>
</dbReference>
<dbReference type="InterPro" id="IPR001160">
    <property type="entry name" value="Peptidase_M20C"/>
</dbReference>
<dbReference type="PANTHER" id="PTHR43501">
    <property type="entry name" value="CYTOSOL NON-SPECIFIC DIPEPTIDASE"/>
    <property type="match status" value="1"/>
</dbReference>